<keyword evidence="1" id="KW-0934">Plastid</keyword>
<sequence length="178" mass="21189">MQSIVNVNENSFFGFFYNDDKDNIQINGFLDNNGRLHTTKIFSDTKEISQFNETISKKPILNKKQLKIIGIKYLLQQKKEWPYILWFLKQSPLEVYTIYWNPKEKIAINTEIGYVVLGYYEDLDKLKKQLLILAKLKNNKSLRIFLKNKLETYENLNYFDITETNEILIKCTKKINTN</sequence>
<dbReference type="EMBL" id="MF167427">
    <property type="protein sequence ID" value="ASQ40297.1"/>
    <property type="molecule type" value="Genomic_DNA"/>
</dbReference>
<geneLocation type="plastid" evidence="1"/>
<accession>A0A3G1IW54</accession>
<dbReference type="AlphaFoldDB" id="A0A3G1IW54"/>
<organism evidence="1">
    <name type="scientific">Cyanoptyche gloeocystis</name>
    <dbReference type="NCBI Taxonomy" id="77922"/>
    <lineage>
        <taxon>Eukaryota</taxon>
        <taxon>Glaucocystophyceae</taxon>
        <taxon>Glaucocystophyceae incertae sedis</taxon>
        <taxon>Cyanoptyche</taxon>
    </lineage>
</organism>
<reference evidence="1" key="1">
    <citation type="submission" date="2017-05" db="EMBL/GenBank/DDBJ databases">
        <title>Plastid comparative genomics reveals ancient divergence between Glaucophyte genera.</title>
        <authorList>
            <person name="Figueroa-Martinez F.J."/>
            <person name="Jackson C."/>
            <person name="Reyes-Prieto A."/>
        </authorList>
    </citation>
    <scope>NUCLEOTIDE SEQUENCE</scope>
    <source>
        <strain evidence="1">SAG 4.97</strain>
    </source>
</reference>
<proteinExistence type="predicted"/>
<name>A0A3G1IW54_9EUKA</name>
<protein>
    <submittedName>
        <fullName evidence="1">Uncharacterized protein</fullName>
    </submittedName>
</protein>
<gene>
    <name evidence="1" type="primary">orf13</name>
</gene>
<evidence type="ECO:0000313" key="1">
    <source>
        <dbReference type="EMBL" id="ASQ40297.1"/>
    </source>
</evidence>